<proteinExistence type="predicted"/>
<keyword evidence="3 6" id="KW-1133">Transmembrane helix</keyword>
<reference evidence="7" key="2">
    <citation type="submission" date="2025-08" db="UniProtKB">
        <authorList>
            <consortium name="Ensembl"/>
        </authorList>
    </citation>
    <scope>IDENTIFICATION</scope>
</reference>
<dbReference type="GeneTree" id="ENSGT00510000052164"/>
<evidence type="ECO:0000313" key="8">
    <source>
        <dbReference type="Proteomes" id="UP000265040"/>
    </source>
</evidence>
<keyword evidence="8" id="KW-1185">Reference proteome</keyword>
<dbReference type="Proteomes" id="UP000265040">
    <property type="component" value="Chromosome 3"/>
</dbReference>
<dbReference type="AlphaFoldDB" id="A0A3Q1JAA1"/>
<feature type="region of interest" description="Disordered" evidence="5">
    <location>
        <begin position="1"/>
        <end position="23"/>
    </location>
</feature>
<keyword evidence="4 6" id="KW-0472">Membrane</keyword>
<reference evidence="7" key="1">
    <citation type="submission" date="2021-04" db="EMBL/GenBank/DDBJ databases">
        <authorList>
            <consortium name="Wellcome Sanger Institute Data Sharing"/>
        </authorList>
    </citation>
    <scope>NUCLEOTIDE SEQUENCE [LARGE SCALE GENOMIC DNA]</scope>
</reference>
<evidence type="ECO:0000256" key="5">
    <source>
        <dbReference type="SAM" id="MobiDB-lite"/>
    </source>
</evidence>
<organism evidence="7 8">
    <name type="scientific">Anabas testudineus</name>
    <name type="common">Climbing perch</name>
    <name type="synonym">Anthias testudineus</name>
    <dbReference type="NCBI Taxonomy" id="64144"/>
    <lineage>
        <taxon>Eukaryota</taxon>
        <taxon>Metazoa</taxon>
        <taxon>Chordata</taxon>
        <taxon>Craniata</taxon>
        <taxon>Vertebrata</taxon>
        <taxon>Euteleostomi</taxon>
        <taxon>Actinopterygii</taxon>
        <taxon>Neopterygii</taxon>
        <taxon>Teleostei</taxon>
        <taxon>Neoteleostei</taxon>
        <taxon>Acanthomorphata</taxon>
        <taxon>Anabantaria</taxon>
        <taxon>Anabantiformes</taxon>
        <taxon>Anabantoidei</taxon>
        <taxon>Anabantidae</taxon>
        <taxon>Anabas</taxon>
    </lineage>
</organism>
<keyword evidence="2 6" id="KW-0812">Transmembrane</keyword>
<evidence type="ECO:0000256" key="6">
    <source>
        <dbReference type="SAM" id="Phobius"/>
    </source>
</evidence>
<evidence type="ECO:0000256" key="4">
    <source>
        <dbReference type="ARBA" id="ARBA00023136"/>
    </source>
</evidence>
<comment type="subcellular location">
    <subcellularLocation>
        <location evidence="1">Membrane</location>
        <topology evidence="1">Multi-pass membrane protein</topology>
    </subcellularLocation>
</comment>
<dbReference type="InterPro" id="IPR007237">
    <property type="entry name" value="CD20-like"/>
</dbReference>
<feature type="transmembrane region" description="Helical" evidence="6">
    <location>
        <begin position="39"/>
        <end position="59"/>
    </location>
</feature>
<feature type="transmembrane region" description="Helical" evidence="6">
    <location>
        <begin position="166"/>
        <end position="186"/>
    </location>
</feature>
<name>A0A3Q1JAA1_ANATE</name>
<reference evidence="7" key="3">
    <citation type="submission" date="2025-09" db="UniProtKB">
        <authorList>
            <consortium name="Ensembl"/>
        </authorList>
    </citation>
    <scope>IDENTIFICATION</scope>
</reference>
<evidence type="ECO:0000256" key="1">
    <source>
        <dbReference type="ARBA" id="ARBA00004141"/>
    </source>
</evidence>
<evidence type="ECO:0000256" key="2">
    <source>
        <dbReference type="ARBA" id="ARBA00022692"/>
    </source>
</evidence>
<feature type="transmembrane region" description="Helical" evidence="6">
    <location>
        <begin position="65"/>
        <end position="90"/>
    </location>
</feature>
<dbReference type="GO" id="GO:0016020">
    <property type="term" value="C:membrane"/>
    <property type="evidence" value="ECO:0007669"/>
    <property type="project" value="UniProtKB-SubCell"/>
</dbReference>
<evidence type="ECO:0000256" key="3">
    <source>
        <dbReference type="ARBA" id="ARBA00022989"/>
    </source>
</evidence>
<feature type="transmembrane region" description="Helical" evidence="6">
    <location>
        <begin position="102"/>
        <end position="123"/>
    </location>
</feature>
<protein>
    <submittedName>
        <fullName evidence="7">Uncharacterized protein</fullName>
    </submittedName>
</protein>
<sequence>MSVQLYSASGSGGKEASIQGTTVGGSKPLHRFIKGQPKIVGIIVLILGASSFTVTAALNNGLSTHYIWTAIPLNFMVGSLFITSGILFILTEHNPTKKIVTASLALSIVTILVAFWSVLHLVVHLEPYSHHRHYDYSEDNTTENNDAVWQQDSETMGFTMELIFTFYHLVGIIIFIVMSCFAGAALRSTKSQAVVVMTTAPPETPAE</sequence>
<dbReference type="Ensembl" id="ENSATET00000028513.3">
    <property type="protein sequence ID" value="ENSATEP00000028074.3"/>
    <property type="gene ID" value="ENSATEG00000031917.1"/>
</dbReference>
<evidence type="ECO:0000313" key="7">
    <source>
        <dbReference type="Ensembl" id="ENSATEP00000028074.3"/>
    </source>
</evidence>
<accession>A0A3Q1JAA1</accession>
<dbReference type="Pfam" id="PF04103">
    <property type="entry name" value="CD20"/>
    <property type="match status" value="1"/>
</dbReference>